<dbReference type="EMBL" id="CP144750">
    <property type="protein sequence ID" value="WVZ81259.1"/>
    <property type="molecule type" value="Genomic_DNA"/>
</dbReference>
<reference evidence="3 4" key="1">
    <citation type="submission" date="2024-02" db="EMBL/GenBank/DDBJ databases">
        <title>High-quality chromosome-scale genome assembly of Pensacola bahiagrass (Paspalum notatum Flugge var. saurae).</title>
        <authorList>
            <person name="Vega J.M."/>
            <person name="Podio M."/>
            <person name="Orjuela J."/>
            <person name="Siena L.A."/>
            <person name="Pessino S.C."/>
            <person name="Combes M.C."/>
            <person name="Mariac C."/>
            <person name="Albertini E."/>
            <person name="Pupilli F."/>
            <person name="Ortiz J.P.A."/>
            <person name="Leblanc O."/>
        </authorList>
    </citation>
    <scope>NUCLEOTIDE SEQUENCE [LARGE SCALE GENOMIC DNA]</scope>
    <source>
        <strain evidence="3">R1</strain>
        <tissue evidence="3">Leaf</tissue>
    </source>
</reference>
<name>A0AAQ3TXQ5_PASNO</name>
<keyword evidence="4" id="KW-1185">Reference proteome</keyword>
<evidence type="ECO:0008006" key="5">
    <source>
        <dbReference type="Google" id="ProtNLM"/>
    </source>
</evidence>
<evidence type="ECO:0000259" key="1">
    <source>
        <dbReference type="Pfam" id="PF00385"/>
    </source>
</evidence>
<dbReference type="Pfam" id="PF00385">
    <property type="entry name" value="Chromo"/>
    <property type="match status" value="1"/>
</dbReference>
<dbReference type="InterPro" id="IPR036397">
    <property type="entry name" value="RNaseH_sf"/>
</dbReference>
<dbReference type="PANTHER" id="PTHR45835:SF99">
    <property type="entry name" value="CHROMO DOMAIN-CONTAINING PROTEIN-RELATED"/>
    <property type="match status" value="1"/>
</dbReference>
<gene>
    <name evidence="3" type="ORF">U9M48_028652</name>
</gene>
<sequence>MKREIAKYVSECDVCQKVKADHLKPAGMLQPLAIPSWKWEDIHMDFIVGLPRTQKGYDSIWVIIDRLTKSAHFIPVKTIYHAKTYAELYIARIVSLHSEFAYNNSYQKSLEMAPFEALYGDHVYLRVSLMKGCEREVGTKIHRPFKITEQCGPIAYRIELPPQLAAVYDVFHVSQLKKCLRVPEEVVDTSQIQIEPDLTYEENPIKILDQKQRTTRRTKINFYKVQWSNHSEEEATWEQEEYLQTKYPGFLLTTANEYV</sequence>
<dbReference type="InterPro" id="IPR056924">
    <property type="entry name" value="SH3_Tf2-1"/>
</dbReference>
<dbReference type="SUPFAM" id="SSF53098">
    <property type="entry name" value="Ribonuclease H-like"/>
    <property type="match status" value="1"/>
</dbReference>
<dbReference type="Gene3D" id="3.30.420.10">
    <property type="entry name" value="Ribonuclease H-like superfamily/Ribonuclease H"/>
    <property type="match status" value="1"/>
</dbReference>
<proteinExistence type="predicted"/>
<dbReference type="InterPro" id="IPR023780">
    <property type="entry name" value="Chromo_domain"/>
</dbReference>
<protein>
    <recommendedName>
        <fullName evidence="5">Retrotransposon protein, putative, Ty3-gypsy subclass</fullName>
    </recommendedName>
</protein>
<dbReference type="PANTHER" id="PTHR45835">
    <property type="entry name" value="YALI0A06105P"/>
    <property type="match status" value="1"/>
</dbReference>
<dbReference type="Proteomes" id="UP001341281">
    <property type="component" value="Chromosome 06"/>
</dbReference>
<feature type="domain" description="Chromo" evidence="1">
    <location>
        <begin position="206"/>
        <end position="247"/>
    </location>
</feature>
<dbReference type="Pfam" id="PF24626">
    <property type="entry name" value="SH3_Tf2-1"/>
    <property type="match status" value="1"/>
</dbReference>
<dbReference type="SUPFAM" id="SSF54160">
    <property type="entry name" value="Chromo domain-like"/>
    <property type="match status" value="1"/>
</dbReference>
<dbReference type="Gene3D" id="2.40.50.40">
    <property type="match status" value="1"/>
</dbReference>
<dbReference type="InterPro" id="IPR016197">
    <property type="entry name" value="Chromo-like_dom_sf"/>
</dbReference>
<dbReference type="InterPro" id="IPR012337">
    <property type="entry name" value="RNaseH-like_sf"/>
</dbReference>
<evidence type="ECO:0000313" key="3">
    <source>
        <dbReference type="EMBL" id="WVZ81259.1"/>
    </source>
</evidence>
<feature type="domain" description="Tf2-1-like SH3-like" evidence="2">
    <location>
        <begin position="120"/>
        <end position="179"/>
    </location>
</feature>
<organism evidence="3 4">
    <name type="scientific">Paspalum notatum var. saurae</name>
    <dbReference type="NCBI Taxonomy" id="547442"/>
    <lineage>
        <taxon>Eukaryota</taxon>
        <taxon>Viridiplantae</taxon>
        <taxon>Streptophyta</taxon>
        <taxon>Embryophyta</taxon>
        <taxon>Tracheophyta</taxon>
        <taxon>Spermatophyta</taxon>
        <taxon>Magnoliopsida</taxon>
        <taxon>Liliopsida</taxon>
        <taxon>Poales</taxon>
        <taxon>Poaceae</taxon>
        <taxon>PACMAD clade</taxon>
        <taxon>Panicoideae</taxon>
        <taxon>Andropogonodae</taxon>
        <taxon>Paspaleae</taxon>
        <taxon>Paspalinae</taxon>
        <taxon>Paspalum</taxon>
    </lineage>
</organism>
<evidence type="ECO:0000313" key="4">
    <source>
        <dbReference type="Proteomes" id="UP001341281"/>
    </source>
</evidence>
<accession>A0AAQ3TXQ5</accession>
<dbReference type="GO" id="GO:0003676">
    <property type="term" value="F:nucleic acid binding"/>
    <property type="evidence" value="ECO:0007669"/>
    <property type="project" value="InterPro"/>
</dbReference>
<dbReference type="AlphaFoldDB" id="A0AAQ3TXQ5"/>
<evidence type="ECO:0000259" key="2">
    <source>
        <dbReference type="Pfam" id="PF24626"/>
    </source>
</evidence>